<organism evidence="5 6">
    <name type="scientific">Cutaneotrichosporon spelunceum</name>
    <dbReference type="NCBI Taxonomy" id="1672016"/>
    <lineage>
        <taxon>Eukaryota</taxon>
        <taxon>Fungi</taxon>
        <taxon>Dikarya</taxon>
        <taxon>Basidiomycota</taxon>
        <taxon>Agaricomycotina</taxon>
        <taxon>Tremellomycetes</taxon>
        <taxon>Trichosporonales</taxon>
        <taxon>Trichosporonaceae</taxon>
        <taxon>Cutaneotrichosporon</taxon>
    </lineage>
</organism>
<dbReference type="InterPro" id="IPR043198">
    <property type="entry name" value="Cyclin/Ssn8"/>
</dbReference>
<evidence type="ECO:0000256" key="2">
    <source>
        <dbReference type="RuleBase" id="RU000383"/>
    </source>
</evidence>
<comment type="caution">
    <text evidence="5">The sequence shown here is derived from an EMBL/GenBank/DDBJ whole genome shotgun (WGS) entry which is preliminary data.</text>
</comment>
<comment type="similarity">
    <text evidence="2">Belongs to the cyclin family.</text>
</comment>
<dbReference type="Pfam" id="PF00134">
    <property type="entry name" value="Cyclin_N"/>
    <property type="match status" value="1"/>
</dbReference>
<evidence type="ECO:0000313" key="5">
    <source>
        <dbReference type="EMBL" id="GMK57086.1"/>
    </source>
</evidence>
<evidence type="ECO:0000256" key="3">
    <source>
        <dbReference type="SAM" id="MobiDB-lite"/>
    </source>
</evidence>
<keyword evidence="1 2" id="KW-0195">Cyclin</keyword>
<proteinExistence type="inferred from homology"/>
<dbReference type="InterPro" id="IPR006671">
    <property type="entry name" value="Cyclin_N"/>
</dbReference>
<dbReference type="PANTHER" id="PTHR10026">
    <property type="entry name" value="CYCLIN"/>
    <property type="match status" value="1"/>
</dbReference>
<dbReference type="CDD" id="cd20524">
    <property type="entry name" value="CYCLIN_CCNH_rpt1"/>
    <property type="match status" value="1"/>
</dbReference>
<reference evidence="5" key="1">
    <citation type="journal article" date="2023" name="BMC Genomics">
        <title>Chromosome-level genome assemblies of Cutaneotrichosporon spp. (Trichosporonales, Basidiomycota) reveal imbalanced evolution between nucleotide sequences and chromosome synteny.</title>
        <authorList>
            <person name="Kobayashi Y."/>
            <person name="Kayamori A."/>
            <person name="Aoki K."/>
            <person name="Shiwa Y."/>
            <person name="Matsutani M."/>
            <person name="Fujita N."/>
            <person name="Sugita T."/>
            <person name="Iwasaki W."/>
            <person name="Tanaka N."/>
            <person name="Takashima M."/>
        </authorList>
    </citation>
    <scope>NUCLEOTIDE SEQUENCE</scope>
    <source>
        <strain evidence="5">HIS016</strain>
    </source>
</reference>
<gene>
    <name evidence="5" type="ORF">CspeluHIS016_0309260</name>
</gene>
<dbReference type="Gene3D" id="1.10.472.10">
    <property type="entry name" value="Cyclin-like"/>
    <property type="match status" value="1"/>
</dbReference>
<dbReference type="SMART" id="SM00385">
    <property type="entry name" value="CYCLIN"/>
    <property type="match status" value="1"/>
</dbReference>
<keyword evidence="6" id="KW-1185">Reference proteome</keyword>
<dbReference type="Proteomes" id="UP001222932">
    <property type="component" value="Unassembled WGS sequence"/>
</dbReference>
<dbReference type="CDD" id="cd20525">
    <property type="entry name" value="CYCLIN_CCNH_rpt2"/>
    <property type="match status" value="1"/>
</dbReference>
<feature type="domain" description="Cyclin-like" evidence="4">
    <location>
        <begin position="88"/>
        <end position="179"/>
    </location>
</feature>
<protein>
    <recommendedName>
        <fullName evidence="4">Cyclin-like domain-containing protein</fullName>
    </recommendedName>
</protein>
<dbReference type="InterPro" id="IPR036915">
    <property type="entry name" value="Cyclin-like_sf"/>
</dbReference>
<dbReference type="InterPro" id="IPR031658">
    <property type="entry name" value="Cyclin_C_2"/>
</dbReference>
<dbReference type="GO" id="GO:0006357">
    <property type="term" value="P:regulation of transcription by RNA polymerase II"/>
    <property type="evidence" value="ECO:0007669"/>
    <property type="project" value="InterPro"/>
</dbReference>
<accession>A0AAD3TUD1</accession>
<dbReference type="SUPFAM" id="SSF47954">
    <property type="entry name" value="Cyclin-like"/>
    <property type="match status" value="2"/>
</dbReference>
<dbReference type="FunFam" id="1.10.472.10:FF:000095">
    <property type="entry name" value="Cyclin Ccl1, putative (AFU_orthologue AFUA_5G07030)"/>
    <property type="match status" value="1"/>
</dbReference>
<dbReference type="GO" id="GO:0016538">
    <property type="term" value="F:cyclin-dependent protein serine/threonine kinase regulator activity"/>
    <property type="evidence" value="ECO:0007669"/>
    <property type="project" value="InterPro"/>
</dbReference>
<evidence type="ECO:0000256" key="1">
    <source>
        <dbReference type="ARBA" id="ARBA00023127"/>
    </source>
</evidence>
<dbReference type="AlphaFoldDB" id="A0AAD3TUD1"/>
<dbReference type="EMBL" id="BTCM01000003">
    <property type="protein sequence ID" value="GMK57086.1"/>
    <property type="molecule type" value="Genomic_DNA"/>
</dbReference>
<feature type="compositionally biased region" description="Basic and acidic residues" evidence="3">
    <location>
        <begin position="329"/>
        <end position="353"/>
    </location>
</feature>
<evidence type="ECO:0000259" key="4">
    <source>
        <dbReference type="SMART" id="SM00385"/>
    </source>
</evidence>
<name>A0AAD3TUD1_9TREE</name>
<dbReference type="InterPro" id="IPR013763">
    <property type="entry name" value="Cyclin-like_dom"/>
</dbReference>
<sequence length="373" mass="41384">MTDSNDPTLAPAPGQGRPKPGLSAYHESSQFKHWRYSRAGLDKLRTELNEKSKEVTARNVAAEKAAQESLGHTSSLLTPAYLSVADELLLVRFYCSHASTICRQGFGSPEEVEATAISYIKRFYLKNSVMEWHPKQIMPTCLYLAAKTTNHNIPIEVFVKKFEKFKAEEVLDLEFLVAQSLSFEFWVRGAERALRGWALELQSSPITGAGERAQRALPKALQALSASRMTDAEFLFSPAQIALACYRLADRELTDAFLAAKYDSAEEGNVPFGIAQDGLLRISGEVEAMIQTGEAQHDLKKVKEVDKRLKGCANPEKVPGTALYIKRKAEREAKAEQDKKEKQDKAARAREADGMVFGRDLKQPAANGDPFEG</sequence>
<feature type="region of interest" description="Disordered" evidence="3">
    <location>
        <begin position="1"/>
        <end position="27"/>
    </location>
</feature>
<feature type="region of interest" description="Disordered" evidence="3">
    <location>
        <begin position="329"/>
        <end position="373"/>
    </location>
</feature>
<evidence type="ECO:0000313" key="6">
    <source>
        <dbReference type="Proteomes" id="UP001222932"/>
    </source>
</evidence>
<dbReference type="Pfam" id="PF16899">
    <property type="entry name" value="Cyclin_C_2"/>
    <property type="match status" value="1"/>
</dbReference>
<reference evidence="5" key="2">
    <citation type="submission" date="2023-06" db="EMBL/GenBank/DDBJ databases">
        <authorList>
            <person name="Kobayashi Y."/>
            <person name="Kayamori A."/>
            <person name="Aoki K."/>
            <person name="Shiwa Y."/>
            <person name="Fujita N."/>
            <person name="Sugita T."/>
            <person name="Iwasaki W."/>
            <person name="Tanaka N."/>
            <person name="Takashima M."/>
        </authorList>
    </citation>
    <scope>NUCLEOTIDE SEQUENCE</scope>
    <source>
        <strain evidence="5">HIS016</strain>
    </source>
</reference>